<evidence type="ECO:0000256" key="1">
    <source>
        <dbReference type="ARBA" id="ARBA00022603"/>
    </source>
</evidence>
<dbReference type="RefSeq" id="WP_117396078.1">
    <property type="nucleotide sequence ID" value="NZ_CP021330.1"/>
</dbReference>
<dbReference type="PANTHER" id="PTHR22807">
    <property type="entry name" value="NOP2 YEAST -RELATED NOL1/NOP2/FMU SUN DOMAIN-CONTAINING"/>
    <property type="match status" value="1"/>
</dbReference>
<feature type="binding site" evidence="5">
    <location>
        <position position="264"/>
    </location>
    <ligand>
        <name>S-adenosyl-L-methionine</name>
        <dbReference type="ChEBI" id="CHEBI:59789"/>
    </ligand>
</feature>
<keyword evidence="8" id="KW-1185">Reference proteome</keyword>
<evidence type="ECO:0000259" key="6">
    <source>
        <dbReference type="PROSITE" id="PS51686"/>
    </source>
</evidence>
<reference evidence="7 8" key="1">
    <citation type="submission" date="2017-05" db="EMBL/GenBank/DDBJ databases">
        <title>Genome Analysis of Maritalea myrionectae HL2708#5.</title>
        <authorList>
            <consortium name="Cotde Inc.-PKNU"/>
            <person name="Jang D."/>
            <person name="Oh H.-M."/>
        </authorList>
    </citation>
    <scope>NUCLEOTIDE SEQUENCE [LARGE SCALE GENOMIC DNA]</scope>
    <source>
        <strain evidence="7 8">HL2708#5</strain>
    </source>
</reference>
<gene>
    <name evidence="7" type="ORF">MXMO3_02495</name>
</gene>
<dbReference type="InterPro" id="IPR001678">
    <property type="entry name" value="MeTrfase_RsmB-F_NOP2_dom"/>
</dbReference>
<keyword evidence="1 5" id="KW-0489">Methyltransferase</keyword>
<protein>
    <submittedName>
        <fullName evidence="7">16S rRNA (Cytosine(967)-C(5))-methyltransferase</fullName>
    </submittedName>
</protein>
<accession>A0A2R4MG36</accession>
<dbReference type="CDD" id="cd02440">
    <property type="entry name" value="AdoMet_MTases"/>
    <property type="match status" value="1"/>
</dbReference>
<comment type="similarity">
    <text evidence="5">Belongs to the class I-like SAM-binding methyltransferase superfamily. RsmB/NOP family.</text>
</comment>
<dbReference type="Gene3D" id="3.40.50.150">
    <property type="entry name" value="Vaccinia Virus protein VP39"/>
    <property type="match status" value="1"/>
</dbReference>
<proteinExistence type="inferred from homology"/>
<dbReference type="InterPro" id="IPR049560">
    <property type="entry name" value="MeTrfase_RsmB-F_NOP2_cat"/>
</dbReference>
<evidence type="ECO:0000256" key="2">
    <source>
        <dbReference type="ARBA" id="ARBA00022679"/>
    </source>
</evidence>
<dbReference type="STRING" id="1122213.GCA_000423365_00134"/>
<dbReference type="SUPFAM" id="SSF53335">
    <property type="entry name" value="S-adenosyl-L-methionine-dependent methyltransferases"/>
    <property type="match status" value="1"/>
</dbReference>
<dbReference type="GO" id="GO:0008173">
    <property type="term" value="F:RNA methyltransferase activity"/>
    <property type="evidence" value="ECO:0007669"/>
    <property type="project" value="InterPro"/>
</dbReference>
<dbReference type="Pfam" id="PF22458">
    <property type="entry name" value="RsmF-B_ferredox"/>
    <property type="match status" value="1"/>
</dbReference>
<evidence type="ECO:0000256" key="4">
    <source>
        <dbReference type="ARBA" id="ARBA00022884"/>
    </source>
</evidence>
<dbReference type="EMBL" id="CP021330">
    <property type="protein sequence ID" value="AVX05007.1"/>
    <property type="molecule type" value="Genomic_DNA"/>
</dbReference>
<dbReference type="InterPro" id="IPR029063">
    <property type="entry name" value="SAM-dependent_MTases_sf"/>
</dbReference>
<dbReference type="InterPro" id="IPR023267">
    <property type="entry name" value="RCMT"/>
</dbReference>
<evidence type="ECO:0000256" key="3">
    <source>
        <dbReference type="ARBA" id="ARBA00022691"/>
    </source>
</evidence>
<dbReference type="GO" id="GO:0001510">
    <property type="term" value="P:RNA methylation"/>
    <property type="evidence" value="ECO:0007669"/>
    <property type="project" value="InterPro"/>
</dbReference>
<organism evidence="7 8">
    <name type="scientific">Maritalea myrionectae</name>
    <dbReference type="NCBI Taxonomy" id="454601"/>
    <lineage>
        <taxon>Bacteria</taxon>
        <taxon>Pseudomonadati</taxon>
        <taxon>Pseudomonadota</taxon>
        <taxon>Alphaproteobacteria</taxon>
        <taxon>Hyphomicrobiales</taxon>
        <taxon>Devosiaceae</taxon>
        <taxon>Maritalea</taxon>
    </lineage>
</organism>
<dbReference type="InterPro" id="IPR054728">
    <property type="entry name" value="RsmB-like_ferredoxin"/>
</dbReference>
<comment type="caution">
    <text evidence="5">Lacks conserved residue(s) required for the propagation of feature annotation.</text>
</comment>
<dbReference type="PANTHER" id="PTHR22807:SF53">
    <property type="entry name" value="RIBOSOMAL RNA SMALL SUBUNIT METHYLTRANSFERASE B-RELATED"/>
    <property type="match status" value="1"/>
</dbReference>
<keyword evidence="4 5" id="KW-0694">RNA-binding</keyword>
<keyword evidence="3 5" id="KW-0949">S-adenosyl-L-methionine</keyword>
<feature type="active site" description="Nucleophile" evidence="5">
    <location>
        <position position="361"/>
    </location>
</feature>
<evidence type="ECO:0000313" key="7">
    <source>
        <dbReference type="EMBL" id="AVX05007.1"/>
    </source>
</evidence>
<dbReference type="PROSITE" id="PS51686">
    <property type="entry name" value="SAM_MT_RSMB_NOP"/>
    <property type="match status" value="1"/>
</dbReference>
<keyword evidence="2 5" id="KW-0808">Transferase</keyword>
<dbReference type="Proteomes" id="UP000258927">
    <property type="component" value="Chromosome"/>
</dbReference>
<dbReference type="AlphaFoldDB" id="A0A2R4MG36"/>
<dbReference type="KEGG" id="mmyr:MXMO3_02495"/>
<evidence type="ECO:0000313" key="8">
    <source>
        <dbReference type="Proteomes" id="UP000258927"/>
    </source>
</evidence>
<feature type="binding site" evidence="5">
    <location>
        <position position="308"/>
    </location>
    <ligand>
        <name>S-adenosyl-L-methionine</name>
        <dbReference type="ChEBI" id="CHEBI:59789"/>
    </ligand>
</feature>
<sequence length="431" mass="47739">MRLPGRLSAAIEVLNDIEQRKRPVADALKDWGLSHRFAGSGDRAAIGNIVYDALRKKLSNAHIAGGNTGRHLALATLVREWGETPESLNAQFEGDKFAPEPVSEKEAAMLTRANPLADAPLHVQADIPEWCQNSFERNFDEEWVDEGVALASRPPVDLRVNTLKSNRDKVLKALKRVKPVATEIALSGVRMPAGTRDSRTPNVQAEEGFQKGWYEIQDEGSQIVSDLIFARPGEKVLDLCAGAGGKSLAMSAAMENKGQIFAYDSDRKRLSAIFERIKRAGTRNIQVRQPEDGSLDDLLDSMDKVVVDAPCTGSGTWRRRPDAKWRLSREQLDVRLQEQEEVLSQAISFVKVGGFLVYITCSVFPEENEGQIYAFLDENPSFELVSAGEVWQDLFGFDKPQPWSSDLKSITLTPGTTGTDGFYFAVMQRNA</sequence>
<name>A0A2R4MG36_9HYPH</name>
<dbReference type="GO" id="GO:0003723">
    <property type="term" value="F:RNA binding"/>
    <property type="evidence" value="ECO:0007669"/>
    <property type="project" value="UniProtKB-UniRule"/>
</dbReference>
<dbReference type="PRINTS" id="PR02008">
    <property type="entry name" value="RCMTFAMILY"/>
</dbReference>
<feature type="domain" description="SAM-dependent MTase RsmB/NOP-type" evidence="6">
    <location>
        <begin position="146"/>
        <end position="430"/>
    </location>
</feature>
<evidence type="ECO:0000256" key="5">
    <source>
        <dbReference type="PROSITE-ProRule" id="PRU01023"/>
    </source>
</evidence>
<dbReference type="Pfam" id="PF01189">
    <property type="entry name" value="Methyltr_RsmB-F"/>
    <property type="match status" value="1"/>
</dbReference>